<evidence type="ECO:0000259" key="1">
    <source>
        <dbReference type="Pfam" id="PF12146"/>
    </source>
</evidence>
<keyword evidence="2" id="KW-0378">Hydrolase</keyword>
<dbReference type="Proteomes" id="UP000029839">
    <property type="component" value="Unassembled WGS sequence"/>
</dbReference>
<proteinExistence type="predicted"/>
<dbReference type="RefSeq" id="WP_043606272.1">
    <property type="nucleotide sequence ID" value="NZ_AXCY01000038.1"/>
</dbReference>
<feature type="domain" description="Serine aminopeptidase S33" evidence="1">
    <location>
        <begin position="57"/>
        <end position="265"/>
    </location>
</feature>
<dbReference type="OrthoDB" id="63034at2"/>
<dbReference type="InterPro" id="IPR053145">
    <property type="entry name" value="AB_hydrolase_Est10"/>
</dbReference>
<dbReference type="PANTHER" id="PTHR43265:SF1">
    <property type="entry name" value="ESTERASE ESTD"/>
    <property type="match status" value="1"/>
</dbReference>
<dbReference type="InterPro" id="IPR029058">
    <property type="entry name" value="AB_hydrolase_fold"/>
</dbReference>
<dbReference type="InterPro" id="IPR022742">
    <property type="entry name" value="Hydrolase_4"/>
</dbReference>
<dbReference type="EMBL" id="AXCY01000038">
    <property type="protein sequence ID" value="KGM10811.1"/>
    <property type="molecule type" value="Genomic_DNA"/>
</dbReference>
<dbReference type="GO" id="GO:0052689">
    <property type="term" value="F:carboxylic ester hydrolase activity"/>
    <property type="evidence" value="ECO:0007669"/>
    <property type="project" value="TreeGrafter"/>
</dbReference>
<organism evidence="2 3">
    <name type="scientific">Cellulomonas carbonis T26</name>
    <dbReference type="NCBI Taxonomy" id="947969"/>
    <lineage>
        <taxon>Bacteria</taxon>
        <taxon>Bacillati</taxon>
        <taxon>Actinomycetota</taxon>
        <taxon>Actinomycetes</taxon>
        <taxon>Micrococcales</taxon>
        <taxon>Cellulomonadaceae</taxon>
        <taxon>Cellulomonas</taxon>
    </lineage>
</organism>
<dbReference type="SUPFAM" id="SSF53474">
    <property type="entry name" value="alpha/beta-Hydrolases"/>
    <property type="match status" value="1"/>
</dbReference>
<reference evidence="2 3" key="1">
    <citation type="submission" date="2013-08" db="EMBL/GenBank/DDBJ databases">
        <title>Genome sequencing of Cellulomonas carbonis T26.</title>
        <authorList>
            <person name="Chen F."/>
            <person name="Li Y."/>
            <person name="Wang G."/>
        </authorList>
    </citation>
    <scope>NUCLEOTIDE SEQUENCE [LARGE SCALE GENOMIC DNA]</scope>
    <source>
        <strain evidence="2 3">T26</strain>
    </source>
</reference>
<reference evidence="2 3" key="2">
    <citation type="journal article" date="2015" name="Stand. Genomic Sci.">
        <title>Draft genome sequence of Cellulomonas carbonis T26(T) and comparative analysis of six Cellulomonas genomes.</title>
        <authorList>
            <person name="Zhuang W."/>
            <person name="Zhang S."/>
            <person name="Xia X."/>
            <person name="Wang G."/>
        </authorList>
    </citation>
    <scope>NUCLEOTIDE SEQUENCE [LARGE SCALE GENOMIC DNA]</scope>
    <source>
        <strain evidence="2 3">T26</strain>
    </source>
</reference>
<dbReference type="PANTHER" id="PTHR43265">
    <property type="entry name" value="ESTERASE ESTD"/>
    <property type="match status" value="1"/>
</dbReference>
<keyword evidence="3" id="KW-1185">Reference proteome</keyword>
<evidence type="ECO:0000313" key="2">
    <source>
        <dbReference type="EMBL" id="KGM10811.1"/>
    </source>
</evidence>
<dbReference type="Pfam" id="PF12146">
    <property type="entry name" value="Hydrolase_4"/>
    <property type="match status" value="1"/>
</dbReference>
<evidence type="ECO:0000313" key="3">
    <source>
        <dbReference type="Proteomes" id="UP000029839"/>
    </source>
</evidence>
<dbReference type="AlphaFoldDB" id="A0A0A0BS81"/>
<comment type="caution">
    <text evidence="2">The sequence shown here is derived from an EMBL/GenBank/DDBJ whole genome shotgun (WGS) entry which is preliminary data.</text>
</comment>
<dbReference type="Gene3D" id="3.40.50.1820">
    <property type="entry name" value="alpha/beta hydrolase"/>
    <property type="match status" value="1"/>
</dbReference>
<gene>
    <name evidence="2" type="ORF">N868_13585</name>
</gene>
<accession>A0A0A0BS81</accession>
<name>A0A0A0BS81_9CELL</name>
<protein>
    <submittedName>
        <fullName evidence="2">Acyl-CoA thioester hydrolase</fullName>
    </submittedName>
</protein>
<sequence length="309" mass="33068">MTITDLTFTSDGHTLAASLAVPAGDGPFPAVLVLPGSGPVDRDSNHKRLPLDITGALRRALAEAGLVVMAYDKRGVGASPGDWMRVGLDASTQDARAALEVLRGRPEVDASHVVVVGHSEGAIHAARLAAEVEGLAGVALLSASATPGEELLRWQTGNVVASMPGWLRRVLSVLRVDLVARTERNRRQIARTTTDVARIGGQRLNARWHREFMSYDPRVDLARLTVPVLAVTGSKDLQVRPSDLEVIASTVRGPVEVHEVPDVSHILRPQAGAASLAGYRKEVRQPVDERVLRLVVAWVGRAVGVPAQR</sequence>